<protein>
    <submittedName>
        <fullName evidence="3">Conjugal transfer protein</fullName>
    </submittedName>
</protein>
<dbReference type="Proteomes" id="UP000002007">
    <property type="component" value="Chromosome"/>
</dbReference>
<proteinExistence type="predicted"/>
<dbReference type="InterPro" id="IPR027417">
    <property type="entry name" value="P-loop_NTPase"/>
</dbReference>
<evidence type="ECO:0000256" key="1">
    <source>
        <dbReference type="SAM" id="Coils"/>
    </source>
</evidence>
<dbReference type="HOGENOM" id="CLU_623844_0_0_11"/>
<dbReference type="AlphaFoldDB" id="A9WP80"/>
<dbReference type="EMBL" id="CP000910">
    <property type="protein sequence ID" value="ABY22855.1"/>
    <property type="molecule type" value="Genomic_DNA"/>
</dbReference>
<keyword evidence="1" id="KW-0175">Coiled coil</keyword>
<evidence type="ECO:0000313" key="3">
    <source>
        <dbReference type="EMBL" id="ABY22855.1"/>
    </source>
</evidence>
<feature type="coiled-coil region" evidence="1">
    <location>
        <begin position="293"/>
        <end position="320"/>
    </location>
</feature>
<dbReference type="eggNOG" id="COG0507">
    <property type="taxonomic scope" value="Bacteria"/>
</dbReference>
<gene>
    <name evidence="3" type="primary">traA.1</name>
    <name evidence="3" type="ordered locus">RSal33209_1117</name>
</gene>
<accession>A9WP80</accession>
<dbReference type="KEGG" id="rsa:RSal33209_1117"/>
<evidence type="ECO:0000313" key="4">
    <source>
        <dbReference type="Proteomes" id="UP000002007"/>
    </source>
</evidence>
<feature type="region of interest" description="Disordered" evidence="2">
    <location>
        <begin position="418"/>
        <end position="439"/>
    </location>
</feature>
<keyword evidence="4" id="KW-1185">Reference proteome</keyword>
<reference evidence="4" key="1">
    <citation type="journal article" date="2008" name="J. Bacteriol.">
        <title>Genome sequence of the fish pathogen Renibacterium salmoninarum suggests reductive evolution away from an environmental Arthrobacter ancestor.</title>
        <authorList>
            <person name="Wiens G.D."/>
            <person name="Rockey D.D."/>
            <person name="Wu Z."/>
            <person name="Chang J."/>
            <person name="Levy R."/>
            <person name="Crane S."/>
            <person name="Chen D.S."/>
            <person name="Capri G.R."/>
            <person name="Burnett J.R."/>
            <person name="Sudheesh P.S."/>
            <person name="Schipma M.J."/>
            <person name="Burd H."/>
            <person name="Bhattacharyya A."/>
            <person name="Rhodes L.D."/>
            <person name="Kaul R."/>
            <person name="Strom M.S."/>
        </authorList>
    </citation>
    <scope>NUCLEOTIDE SEQUENCE [LARGE SCALE GENOMIC DNA]</scope>
    <source>
        <strain evidence="4">ATCC 33209 / DSM 20767 / JCM 11484 / NBRC 15589 / NCIMB 2235</strain>
    </source>
</reference>
<name>A9WP80_RENSM</name>
<evidence type="ECO:0000256" key="2">
    <source>
        <dbReference type="SAM" id="MobiDB-lite"/>
    </source>
</evidence>
<dbReference type="SUPFAM" id="SSF52540">
    <property type="entry name" value="P-loop containing nucleoside triphosphate hydrolases"/>
    <property type="match status" value="1"/>
</dbReference>
<dbReference type="STRING" id="288705.RSal33209_1117"/>
<organism evidence="3 4">
    <name type="scientific">Renibacterium salmoninarum (strain ATCC 33209 / DSM 20767 / JCM 11484 / NBRC 15589 / NCIMB 2235)</name>
    <dbReference type="NCBI Taxonomy" id="288705"/>
    <lineage>
        <taxon>Bacteria</taxon>
        <taxon>Bacillati</taxon>
        <taxon>Actinomycetota</taxon>
        <taxon>Actinomycetes</taxon>
        <taxon>Micrococcales</taxon>
        <taxon>Micrococcaceae</taxon>
        <taxon>Renibacterium</taxon>
    </lineage>
</organism>
<sequence length="439" mass="48382">MRDRENPAELFETLHGRGNIVLHPDEEAAFAAIAADAARSVRAGESVAVAAATNEQAKTLNEAIQAEMAATGRTRVAKYEVAGMDKIRLRHGDVIQVRKNDADLGVANRELYEVAKVRSDGSVNVREAGNSKAQNKRLPAEYVNENTHLGYASTVYGVQGTTVAHGSVYAGNGMDAAAAYVGLTRGRQANTLHMVATDAQDAQKQFVQMMATDRADRGLEKAGIAVEREIAGLDLYSSGQQHLPDQAAVAPEETIREQRREAEWARYYAEKEKYDQHKERCEASGLRSAGRWLDDLEAARARIYAAREELQQTIKTLQETSRAEALAEYEAAILPVREAKAHAEQAGVFSRKKAAAAFETAKKDFRTEIGEAVPVPLDEKTVRHVAERYAEQNTPIPRFLKEHPEVVEAEANIVELEKAEQGQTEAREYYSLGEEPKKP</sequence>